<keyword evidence="1" id="KW-0560">Oxidoreductase</keyword>
<dbReference type="CDD" id="cd12164">
    <property type="entry name" value="GDH_like_2"/>
    <property type="match status" value="1"/>
</dbReference>
<feature type="domain" description="D-isomer specific 2-hydroxyacid dehydrogenase NAD-binding" evidence="3">
    <location>
        <begin position="105"/>
        <end position="273"/>
    </location>
</feature>
<gene>
    <name evidence="4" type="ORF">APZ41_020490</name>
</gene>
<accession>A0A1S8CZ41</accession>
<proteinExistence type="predicted"/>
<dbReference type="RefSeq" id="WP_058390078.1">
    <property type="nucleotide sequence ID" value="NZ_CP147879.1"/>
</dbReference>
<dbReference type="SUPFAM" id="SSF52283">
    <property type="entry name" value="Formate/glycerate dehydrogenase catalytic domain-like"/>
    <property type="match status" value="1"/>
</dbReference>
<dbReference type="EMBL" id="LLWF02000136">
    <property type="protein sequence ID" value="ONH81316.1"/>
    <property type="molecule type" value="Genomic_DNA"/>
</dbReference>
<protein>
    <submittedName>
        <fullName evidence="4">Glyoxylate/hydroxypyruvate reductase A</fullName>
    </submittedName>
</protein>
<dbReference type="PROSITE" id="PS00895">
    <property type="entry name" value="3_HYDROXYISOBUT_DH"/>
    <property type="match status" value="1"/>
</dbReference>
<dbReference type="SUPFAM" id="SSF51735">
    <property type="entry name" value="NAD(P)-binding Rossmann-fold domains"/>
    <property type="match status" value="1"/>
</dbReference>
<organism evidence="4 5">
    <name type="scientific">Roseomonas mucosa</name>
    <dbReference type="NCBI Taxonomy" id="207340"/>
    <lineage>
        <taxon>Bacteria</taxon>
        <taxon>Pseudomonadati</taxon>
        <taxon>Pseudomonadota</taxon>
        <taxon>Alphaproteobacteria</taxon>
        <taxon>Acetobacterales</taxon>
        <taxon>Roseomonadaceae</taxon>
        <taxon>Roseomonas</taxon>
    </lineage>
</organism>
<dbReference type="Proteomes" id="UP000054844">
    <property type="component" value="Unassembled WGS sequence"/>
</dbReference>
<dbReference type="GO" id="GO:0051287">
    <property type="term" value="F:NAD binding"/>
    <property type="evidence" value="ECO:0007669"/>
    <property type="project" value="InterPro"/>
</dbReference>
<dbReference type="PANTHER" id="PTHR43333">
    <property type="entry name" value="2-HACID_DH_C DOMAIN-CONTAINING PROTEIN"/>
    <property type="match status" value="1"/>
</dbReference>
<dbReference type="Pfam" id="PF02826">
    <property type="entry name" value="2-Hacid_dh_C"/>
    <property type="match status" value="1"/>
</dbReference>
<dbReference type="InterPro" id="IPR036291">
    <property type="entry name" value="NAD(P)-bd_dom_sf"/>
</dbReference>
<evidence type="ECO:0000256" key="2">
    <source>
        <dbReference type="ARBA" id="ARBA00023027"/>
    </source>
</evidence>
<dbReference type="Gene3D" id="3.40.50.720">
    <property type="entry name" value="NAD(P)-binding Rossmann-like Domain"/>
    <property type="match status" value="2"/>
</dbReference>
<dbReference type="GO" id="GO:0016491">
    <property type="term" value="F:oxidoreductase activity"/>
    <property type="evidence" value="ECO:0007669"/>
    <property type="project" value="UniProtKB-KW"/>
</dbReference>
<evidence type="ECO:0000256" key="1">
    <source>
        <dbReference type="ARBA" id="ARBA00023002"/>
    </source>
</evidence>
<reference evidence="4" key="1">
    <citation type="submission" date="2016-12" db="EMBL/GenBank/DDBJ databases">
        <title>Draft genome sequence of Roseomonas mucosa strain AU37, isolated from a peripheral intravenous catheter.</title>
        <authorList>
            <person name="Choudhury M.A."/>
            <person name="Sidjabat H.E."/>
            <person name="Wailan A.M."/>
            <person name="Zhang L."/>
            <person name="Marsh N.M."/>
            <person name="Rickard C.M."/>
            <person name="Davies M."/>
            <person name="Mcmillan D.J."/>
        </authorList>
    </citation>
    <scope>NUCLEOTIDE SEQUENCE [LARGE SCALE GENOMIC DNA]</scope>
    <source>
        <strain evidence="4">AU37</strain>
    </source>
</reference>
<dbReference type="STRING" id="207340.APZ41_020490"/>
<keyword evidence="2" id="KW-0520">NAD</keyword>
<keyword evidence="5" id="KW-1185">Reference proteome</keyword>
<evidence type="ECO:0000313" key="5">
    <source>
        <dbReference type="Proteomes" id="UP000054844"/>
    </source>
</evidence>
<comment type="caution">
    <text evidence="4">The sequence shown here is derived from an EMBL/GenBank/DDBJ whole genome shotgun (WGS) entry which is preliminary data.</text>
</comment>
<dbReference type="InterPro" id="IPR006140">
    <property type="entry name" value="D-isomer_DH_NAD-bd"/>
</dbReference>
<dbReference type="PANTHER" id="PTHR43333:SF1">
    <property type="entry name" value="D-ISOMER SPECIFIC 2-HYDROXYACID DEHYDROGENASE NAD-BINDING DOMAIN-CONTAINING PROTEIN"/>
    <property type="match status" value="1"/>
</dbReference>
<evidence type="ECO:0000259" key="3">
    <source>
        <dbReference type="Pfam" id="PF02826"/>
    </source>
</evidence>
<evidence type="ECO:0000313" key="4">
    <source>
        <dbReference type="EMBL" id="ONH81316.1"/>
    </source>
</evidence>
<name>A0A1S8CZ41_9PROT</name>
<sequence length="309" mass="33940">MAILCRLHDAYGDRLIEGLRAALPGEDLRLWPEIGDPAEIDICLVFRMPPGFLAQFPNLKLVSSTGAGIDHFMLDPDLPRHIPFVRVVDEDFASRMADYVCCWTLFHHREVAHFLAAQQRHEWSYRTMRAAREVVVGVMGLGQMGGLAARRLAGLGYTVRGWSRTPRAIEGVQGFAGPEEFGDFLSGTEILVNLLALTGETRGILCRDTFARMPRGGVVISAGRGGHLVEQDLIDALAGGQLRAATIDAFSQEPLPPEHPFWTTPGLFVTPHASSTASLESTVNTLAGNVLRFRRGEPLLNRVDLSRGY</sequence>
<dbReference type="OrthoDB" id="9787219at2"/>
<dbReference type="AlphaFoldDB" id="A0A1S8CZ41"/>
<dbReference type="InterPro" id="IPR002204">
    <property type="entry name" value="3-OH-isobutyrate_DH-rel_CS"/>
</dbReference>